<sequence length="255" mass="28645">YIEQFPNGAYILKINYYGMMSLEKSGRGDETRPYLEHIISLPDNDYTDNALLKLAGMDKAAGNYTEAKGHYERLLNITENQKLKIQAVEGVMECSYKLEDYDTAIAKGNELAAMPDIEQHKKNFVNYVVGMSLYNKKDYTSALPKLRECSKTDRGEAGAEAAYHAVLANYKLGNLDEAEECVFYISDNFSAYSYYVAMSFVTLSDVYVAKGNVFQAKATLRSIIDNYPGGEPKDIAQQKLAAMEKDELNNEEDAE</sequence>
<proteinExistence type="predicted"/>
<keyword evidence="2" id="KW-1185">Reference proteome</keyword>
<dbReference type="Gene3D" id="1.25.40.10">
    <property type="entry name" value="Tetratricopeptide repeat domain"/>
    <property type="match status" value="2"/>
</dbReference>
<dbReference type="AlphaFoldDB" id="A0AA43RN38"/>
<evidence type="ECO:0000313" key="2">
    <source>
        <dbReference type="Proteomes" id="UP001168575"/>
    </source>
</evidence>
<organism evidence="1 2">
    <name type="scientific">Phoenicibacter congonensis</name>
    <dbReference type="NCBI Taxonomy" id="1944646"/>
    <lineage>
        <taxon>Bacteria</taxon>
        <taxon>Bacillati</taxon>
        <taxon>Actinomycetota</taxon>
        <taxon>Coriobacteriia</taxon>
        <taxon>Eggerthellales</taxon>
        <taxon>Eggerthellaceae</taxon>
        <taxon>Phoenicibacter</taxon>
    </lineage>
</organism>
<feature type="non-terminal residue" evidence="1">
    <location>
        <position position="1"/>
    </location>
</feature>
<reference evidence="1" key="1">
    <citation type="submission" date="2023-07" db="EMBL/GenBank/DDBJ databases">
        <title>Between Cages and Wild: Unraveling the Impact of Captivity on Animal Microbiomes and Antimicrobial Resistance.</title>
        <authorList>
            <person name="Schmartz G.P."/>
            <person name="Rehner J."/>
            <person name="Schuff M.J."/>
            <person name="Becker S.L."/>
            <person name="Kravczyk M."/>
            <person name="Gurevich A."/>
            <person name="Francke R."/>
            <person name="Mueller R."/>
            <person name="Keller V."/>
            <person name="Keller A."/>
        </authorList>
    </citation>
    <scope>NUCLEOTIDE SEQUENCE</scope>
    <source>
        <strain evidence="1">S12M_St_49</strain>
    </source>
</reference>
<dbReference type="Proteomes" id="UP001168575">
    <property type="component" value="Unassembled WGS sequence"/>
</dbReference>
<dbReference type="EMBL" id="JAUMVS010000317">
    <property type="protein sequence ID" value="MDO4842807.1"/>
    <property type="molecule type" value="Genomic_DNA"/>
</dbReference>
<comment type="caution">
    <text evidence="1">The sequence shown here is derived from an EMBL/GenBank/DDBJ whole genome shotgun (WGS) entry which is preliminary data.</text>
</comment>
<dbReference type="SUPFAM" id="SSF48452">
    <property type="entry name" value="TPR-like"/>
    <property type="match status" value="1"/>
</dbReference>
<dbReference type="InterPro" id="IPR019734">
    <property type="entry name" value="TPR_rpt"/>
</dbReference>
<dbReference type="InterPro" id="IPR011990">
    <property type="entry name" value="TPR-like_helical_dom_sf"/>
</dbReference>
<gene>
    <name evidence="1" type="ORF">Q3982_09050</name>
</gene>
<name>A0AA43RN38_9ACTN</name>
<dbReference type="Pfam" id="PF13174">
    <property type="entry name" value="TPR_6"/>
    <property type="match status" value="2"/>
</dbReference>
<evidence type="ECO:0000313" key="1">
    <source>
        <dbReference type="EMBL" id="MDO4842807.1"/>
    </source>
</evidence>
<protein>
    <submittedName>
        <fullName evidence="1">Tetratricopeptide repeat protein</fullName>
    </submittedName>
</protein>
<accession>A0AA43RN38</accession>